<proteinExistence type="predicted"/>
<accession>A0A0V1CPI7</accession>
<reference evidence="1 2" key="1">
    <citation type="submission" date="2015-01" db="EMBL/GenBank/DDBJ databases">
        <title>Evolution of Trichinella species and genotypes.</title>
        <authorList>
            <person name="Korhonen P.K."/>
            <person name="Edoardo P."/>
            <person name="Giuseppe L.R."/>
            <person name="Gasser R.B."/>
        </authorList>
    </citation>
    <scope>NUCLEOTIDE SEQUENCE [LARGE SCALE GENOMIC DNA]</scope>
    <source>
        <strain evidence="1">ISS120</strain>
    </source>
</reference>
<evidence type="ECO:0000313" key="1">
    <source>
        <dbReference type="EMBL" id="KRY50974.1"/>
    </source>
</evidence>
<name>A0A0V1CPI7_TRIBR</name>
<sequence>MAGYFQAMIDVSYQTVLQLCLINQHFLNLPTCPFRNYYSMEEMLTSLHEKRHEYCGAFCPFFKHSNKQQAVHMEQAKETASFTS</sequence>
<dbReference type="Proteomes" id="UP000054653">
    <property type="component" value="Unassembled WGS sequence"/>
</dbReference>
<dbReference type="AlphaFoldDB" id="A0A0V1CPI7"/>
<protein>
    <submittedName>
        <fullName evidence="1">Uncharacterized protein</fullName>
    </submittedName>
</protein>
<comment type="caution">
    <text evidence="1">The sequence shown here is derived from an EMBL/GenBank/DDBJ whole genome shotgun (WGS) entry which is preliminary data.</text>
</comment>
<organism evidence="1 2">
    <name type="scientific">Trichinella britovi</name>
    <name type="common">Parasitic roundworm</name>
    <dbReference type="NCBI Taxonomy" id="45882"/>
    <lineage>
        <taxon>Eukaryota</taxon>
        <taxon>Metazoa</taxon>
        <taxon>Ecdysozoa</taxon>
        <taxon>Nematoda</taxon>
        <taxon>Enoplea</taxon>
        <taxon>Dorylaimia</taxon>
        <taxon>Trichinellida</taxon>
        <taxon>Trichinellidae</taxon>
        <taxon>Trichinella</taxon>
    </lineage>
</organism>
<gene>
    <name evidence="1" type="ORF">T03_14361</name>
</gene>
<keyword evidence="2" id="KW-1185">Reference proteome</keyword>
<evidence type="ECO:0000313" key="2">
    <source>
        <dbReference type="Proteomes" id="UP000054653"/>
    </source>
</evidence>
<dbReference type="EMBL" id="JYDI01000136">
    <property type="protein sequence ID" value="KRY50974.1"/>
    <property type="molecule type" value="Genomic_DNA"/>
</dbReference>